<evidence type="ECO:0000256" key="5">
    <source>
        <dbReference type="ARBA" id="ARBA00022691"/>
    </source>
</evidence>
<dbReference type="OrthoDB" id="9806213at2"/>
<dbReference type="InterPro" id="IPR003356">
    <property type="entry name" value="DNA_methylase_A-5"/>
</dbReference>
<evidence type="ECO:0000256" key="2">
    <source>
        <dbReference type="ARBA" id="ARBA00011900"/>
    </source>
</evidence>
<comment type="similarity">
    <text evidence="1">Belongs to the N(4)/N(6)-methyltransferase family.</text>
</comment>
<dbReference type="InterPro" id="IPR038333">
    <property type="entry name" value="T1MK-like_N_sf"/>
</dbReference>
<dbReference type="EMBL" id="LHZU01000092">
    <property type="protein sequence ID" value="KXV61217.1"/>
    <property type="molecule type" value="Genomic_DNA"/>
</dbReference>
<dbReference type="GO" id="GO:0032259">
    <property type="term" value="P:methylation"/>
    <property type="evidence" value="ECO:0007669"/>
    <property type="project" value="UniProtKB-KW"/>
</dbReference>
<dbReference type="EC" id="2.1.1.72" evidence="2"/>
<dbReference type="GO" id="GO:0003677">
    <property type="term" value="F:DNA binding"/>
    <property type="evidence" value="ECO:0007669"/>
    <property type="project" value="InterPro"/>
</dbReference>
<dbReference type="RefSeq" id="WP_061470497.1">
    <property type="nucleotide sequence ID" value="NZ_LHZU01000092.1"/>
</dbReference>
<protein>
    <recommendedName>
        <fullName evidence="2">site-specific DNA-methyltransferase (adenine-specific)</fullName>
        <ecNumber evidence="2">2.1.1.72</ecNumber>
    </recommendedName>
</protein>
<evidence type="ECO:0000313" key="12">
    <source>
        <dbReference type="Proteomes" id="UP000075360"/>
    </source>
</evidence>
<dbReference type="AlphaFoldDB" id="A0A149U793"/>
<reference evidence="11 12" key="1">
    <citation type="submission" date="2015-06" db="EMBL/GenBank/DDBJ databases">
        <title>Improved classification and identification of acetic acid bacteria using matrix-assisted laser desorption/ionization time-of-flight mass spectrometry; Gluconobacter nephelii and Gluconobacter uchimurae are later heterotypic synonyms of Gluconobacter japonicus and Gluconobacter oxydans, respectively.</title>
        <authorList>
            <person name="Li L."/>
            <person name="Cleenwerck I."/>
            <person name="De Vuyst L."/>
            <person name="Vandamme P."/>
        </authorList>
    </citation>
    <scope>NUCLEOTIDE SEQUENCE [LARGE SCALE GENOMIC DNA]</scope>
    <source>
        <strain evidence="11 12">LMG 23690</strain>
    </source>
</reference>
<dbReference type="Proteomes" id="UP000075360">
    <property type="component" value="Unassembled WGS sequence"/>
</dbReference>
<dbReference type="PROSITE" id="PS00092">
    <property type="entry name" value="N6_MTASE"/>
    <property type="match status" value="1"/>
</dbReference>
<name>A0A149U793_9PROT</name>
<dbReference type="PATRIC" id="fig|446692.4.peg.93"/>
<evidence type="ECO:0000256" key="4">
    <source>
        <dbReference type="ARBA" id="ARBA00022679"/>
    </source>
</evidence>
<evidence type="ECO:0000256" key="7">
    <source>
        <dbReference type="ARBA" id="ARBA00047942"/>
    </source>
</evidence>
<evidence type="ECO:0000256" key="1">
    <source>
        <dbReference type="ARBA" id="ARBA00006594"/>
    </source>
</evidence>
<dbReference type="InterPro" id="IPR052916">
    <property type="entry name" value="Type-I_RE_MTase_Subunit"/>
</dbReference>
<dbReference type="CDD" id="cd02440">
    <property type="entry name" value="AdoMet_MTases"/>
    <property type="match status" value="1"/>
</dbReference>
<gene>
    <name evidence="11" type="ORF">AD948_02545</name>
</gene>
<keyword evidence="4 11" id="KW-0808">Transferase</keyword>
<feature type="domain" description="DNA methylase adenine-specific" evidence="9">
    <location>
        <begin position="174"/>
        <end position="497"/>
    </location>
</feature>
<dbReference type="GO" id="GO:0009007">
    <property type="term" value="F:site-specific DNA-methyltransferase (adenine-specific) activity"/>
    <property type="evidence" value="ECO:0007669"/>
    <property type="project" value="UniProtKB-EC"/>
</dbReference>
<evidence type="ECO:0000256" key="8">
    <source>
        <dbReference type="SAM" id="MobiDB-lite"/>
    </source>
</evidence>
<proteinExistence type="inferred from homology"/>
<dbReference type="PANTHER" id="PTHR42998:SF1">
    <property type="entry name" value="TYPE I RESTRICTION ENZYME HINDI METHYLASE SUBUNIT"/>
    <property type="match status" value="1"/>
</dbReference>
<dbReference type="PANTHER" id="PTHR42998">
    <property type="entry name" value="TYPE I RESTRICTION ENZYME HINDVIIP M PROTEIN-RELATED"/>
    <property type="match status" value="1"/>
</dbReference>
<comment type="caution">
    <text evidence="11">The sequence shown here is derived from an EMBL/GenBank/DDBJ whole genome shotgun (WGS) entry which is preliminary data.</text>
</comment>
<keyword evidence="3 11" id="KW-0489">Methyltransferase</keyword>
<dbReference type="InterPro" id="IPR029063">
    <property type="entry name" value="SAM-dependent_MTases_sf"/>
</dbReference>
<keyword evidence="5" id="KW-0949">S-adenosyl-L-methionine</keyword>
<dbReference type="Gene3D" id="1.20.1260.30">
    <property type="match status" value="1"/>
</dbReference>
<feature type="domain" description="N6 adenine-specific DNA methyltransferase N-terminal" evidence="10">
    <location>
        <begin position="35"/>
        <end position="150"/>
    </location>
</feature>
<keyword evidence="6" id="KW-0680">Restriction system</keyword>
<dbReference type="PRINTS" id="PR00507">
    <property type="entry name" value="N12N6MTFRASE"/>
</dbReference>
<dbReference type="Pfam" id="PF12161">
    <property type="entry name" value="HsdM_N"/>
    <property type="match status" value="1"/>
</dbReference>
<feature type="region of interest" description="Disordered" evidence="8">
    <location>
        <begin position="1"/>
        <end position="27"/>
    </location>
</feature>
<dbReference type="InterPro" id="IPR022749">
    <property type="entry name" value="D12N6_MeTrfase_N"/>
</dbReference>
<dbReference type="SUPFAM" id="SSF53335">
    <property type="entry name" value="S-adenosyl-L-methionine-dependent methyltransferases"/>
    <property type="match status" value="1"/>
</dbReference>
<dbReference type="GO" id="GO:0009307">
    <property type="term" value="P:DNA restriction-modification system"/>
    <property type="evidence" value="ECO:0007669"/>
    <property type="project" value="UniProtKB-KW"/>
</dbReference>
<evidence type="ECO:0000313" key="11">
    <source>
        <dbReference type="EMBL" id="KXV61217.1"/>
    </source>
</evidence>
<dbReference type="InterPro" id="IPR002052">
    <property type="entry name" value="DNA_methylase_N6_adenine_CS"/>
</dbReference>
<dbReference type="Gene3D" id="3.40.50.150">
    <property type="entry name" value="Vaccinia Virus protein VP39"/>
    <property type="match status" value="1"/>
</dbReference>
<comment type="catalytic activity">
    <reaction evidence="7">
        <text>a 2'-deoxyadenosine in DNA + S-adenosyl-L-methionine = an N(6)-methyl-2'-deoxyadenosine in DNA + S-adenosyl-L-homocysteine + H(+)</text>
        <dbReference type="Rhea" id="RHEA:15197"/>
        <dbReference type="Rhea" id="RHEA-COMP:12418"/>
        <dbReference type="Rhea" id="RHEA-COMP:12419"/>
        <dbReference type="ChEBI" id="CHEBI:15378"/>
        <dbReference type="ChEBI" id="CHEBI:57856"/>
        <dbReference type="ChEBI" id="CHEBI:59789"/>
        <dbReference type="ChEBI" id="CHEBI:90615"/>
        <dbReference type="ChEBI" id="CHEBI:90616"/>
        <dbReference type="EC" id="2.1.1.72"/>
    </reaction>
</comment>
<organism evidence="11 12">
    <name type="scientific">Acetobacter senegalensis</name>
    <dbReference type="NCBI Taxonomy" id="446692"/>
    <lineage>
        <taxon>Bacteria</taxon>
        <taxon>Pseudomonadati</taxon>
        <taxon>Pseudomonadota</taxon>
        <taxon>Alphaproteobacteria</taxon>
        <taxon>Acetobacterales</taxon>
        <taxon>Acetobacteraceae</taxon>
        <taxon>Acetobacter</taxon>
    </lineage>
</organism>
<evidence type="ECO:0000256" key="6">
    <source>
        <dbReference type="ARBA" id="ARBA00022747"/>
    </source>
</evidence>
<sequence>MPRGRPRKNPDAAPAPKKTTKASKAKTASATLGFEQQMFLAADKLRKNLEPSDYKHVALGLIFLRYISTAFEARHAELMLDDPAAAEDPDEYLAENIFWVPETARWSHLRDNARSSGIGKLIDDAMLAIEKANPEQLKGVLPKDYGRPALDSVMLGELIDLISDIGMGDTDDKARDVLGRVYEYFLGGFAGAEGKRGGEFYTPSSVVRTLVSMLEPYKGRVYDPCCGSGGMFVQSERFVETHGGKLGDIAIYGQESNHTTWRLARMNLAVRGIGADIRWNNEGSFLRDELKDLRFDYILANPPFNVSDWWNASLEEDPRWQYGKPPAGNANYAWLQHILWHLAPDGTAGVVLANGSMSSNQNSEGEIRRRMVEADVVDCMVALPGQLFYSTQIPACLWFLTRTKKQKGWRDRRGEILFIDARKLGKLIDRTRRELTDEDVARIADTYHAWRGEKDAGTYTYEDSPGFCKSATLDEVEQHGFVLTPGRYVGAEEAEEDSVPFTERFAALEKTLKEQFAQGEELNTKITASLKLIVQKESA</sequence>
<evidence type="ECO:0000256" key="3">
    <source>
        <dbReference type="ARBA" id="ARBA00022603"/>
    </source>
</evidence>
<dbReference type="GO" id="GO:0008170">
    <property type="term" value="F:N-methyltransferase activity"/>
    <property type="evidence" value="ECO:0007669"/>
    <property type="project" value="InterPro"/>
</dbReference>
<evidence type="ECO:0000259" key="10">
    <source>
        <dbReference type="Pfam" id="PF12161"/>
    </source>
</evidence>
<accession>A0A149U793</accession>
<dbReference type="Pfam" id="PF02384">
    <property type="entry name" value="N6_Mtase"/>
    <property type="match status" value="1"/>
</dbReference>
<evidence type="ECO:0000259" key="9">
    <source>
        <dbReference type="Pfam" id="PF02384"/>
    </source>
</evidence>